<dbReference type="EMBL" id="CP037940">
    <property type="protein sequence ID" value="QBO37113.1"/>
    <property type="molecule type" value="Genomic_DNA"/>
</dbReference>
<feature type="transmembrane region" description="Helical" evidence="6">
    <location>
        <begin position="152"/>
        <end position="169"/>
    </location>
</feature>
<evidence type="ECO:0000256" key="1">
    <source>
        <dbReference type="ARBA" id="ARBA00004651"/>
    </source>
</evidence>
<feature type="transmembrane region" description="Helical" evidence="6">
    <location>
        <begin position="175"/>
        <end position="193"/>
    </location>
</feature>
<dbReference type="GO" id="GO:0022857">
    <property type="term" value="F:transmembrane transporter activity"/>
    <property type="evidence" value="ECO:0007669"/>
    <property type="project" value="InterPro"/>
</dbReference>
<evidence type="ECO:0000256" key="2">
    <source>
        <dbReference type="ARBA" id="ARBA00022448"/>
    </source>
</evidence>
<dbReference type="PROSITE" id="PS50850">
    <property type="entry name" value="MFS"/>
    <property type="match status" value="1"/>
</dbReference>
<dbReference type="PANTHER" id="PTHR23519">
    <property type="entry name" value="AUTOPHAGY-RELATED PROTEIN 22"/>
    <property type="match status" value="1"/>
</dbReference>
<keyword evidence="4 6" id="KW-1133">Transmembrane helix</keyword>
<feature type="domain" description="Major facilitator superfamily (MFS) profile" evidence="7">
    <location>
        <begin position="233"/>
        <end position="420"/>
    </location>
</feature>
<feature type="transmembrane region" description="Helical" evidence="6">
    <location>
        <begin position="20"/>
        <end position="38"/>
    </location>
</feature>
<accession>A0A4P6YWF3</accession>
<feature type="transmembrane region" description="Helical" evidence="6">
    <location>
        <begin position="357"/>
        <end position="380"/>
    </location>
</feature>
<dbReference type="Proteomes" id="UP000292886">
    <property type="component" value="Chromosome"/>
</dbReference>
<dbReference type="OrthoDB" id="9768783at2"/>
<dbReference type="RefSeq" id="WP_133364190.1">
    <property type="nucleotide sequence ID" value="NZ_CP037940.1"/>
</dbReference>
<feature type="transmembrane region" description="Helical" evidence="6">
    <location>
        <begin position="111"/>
        <end position="131"/>
    </location>
</feature>
<keyword evidence="5 6" id="KW-0472">Membrane</keyword>
<evidence type="ECO:0000313" key="8">
    <source>
        <dbReference type="EMBL" id="QBO37113.1"/>
    </source>
</evidence>
<keyword evidence="9" id="KW-1185">Reference proteome</keyword>
<feature type="transmembrane region" description="Helical" evidence="6">
    <location>
        <begin position="87"/>
        <end position="105"/>
    </location>
</feature>
<dbReference type="InterPro" id="IPR050495">
    <property type="entry name" value="ATG22/LtaA_families"/>
</dbReference>
<feature type="transmembrane region" description="Helical" evidence="6">
    <location>
        <begin position="234"/>
        <end position="252"/>
    </location>
</feature>
<evidence type="ECO:0000256" key="4">
    <source>
        <dbReference type="ARBA" id="ARBA00022989"/>
    </source>
</evidence>
<dbReference type="PANTHER" id="PTHR23519:SF1">
    <property type="entry name" value="AUTOPHAGY-RELATED PROTEIN 22"/>
    <property type="match status" value="1"/>
</dbReference>
<name>A0A4P6YWF3_9LACO</name>
<evidence type="ECO:0000313" key="9">
    <source>
        <dbReference type="Proteomes" id="UP000292886"/>
    </source>
</evidence>
<organism evidence="8 9">
    <name type="scientific">Periweissella cryptocerci</name>
    <dbReference type="NCBI Taxonomy" id="2506420"/>
    <lineage>
        <taxon>Bacteria</taxon>
        <taxon>Bacillati</taxon>
        <taxon>Bacillota</taxon>
        <taxon>Bacilli</taxon>
        <taxon>Lactobacillales</taxon>
        <taxon>Lactobacillaceae</taxon>
        <taxon>Periweissella</taxon>
    </lineage>
</organism>
<proteinExistence type="predicted"/>
<sequence length="420" mass="45952">MAKNSTKLTKQEKSWILYDWANSGYGIIVVTAVLPIWLVAVGKNAGYSTADTTAFWSYANSLSTFLVAIAAPILGALADYAGFKQRLFTIFTTLGIVGTAGLALVPNNKMWWLLFVFMIANIGYSAANIFYDAFITDVTTDERMDRVSSNGYGFGYLGGVIPFLIFYALRGFMSTTAGVMFGFVLAAAWWLVWTVPMWRNVKQANYLPLPAHPIQEAGSRIVKTVSHIAQYPEIAWFLLAYFFYIDGVNTIFTEASLFGKAVGIDTTTLLTVLLAVQLIAFPFSILYGRLAKKFNTRNVLIGGIIVYVGIALYALFIENAAEFWVLAILVGTSQGGVQALSRAYFGRLVPKDHASEFFGFYNIFGKFSAILGPVLFGAVAQLTGRVQLAAGSLIILFGLGLGIFLALPRLVSKVQAKQPY</sequence>
<dbReference type="SUPFAM" id="SSF103473">
    <property type="entry name" value="MFS general substrate transporter"/>
    <property type="match status" value="1"/>
</dbReference>
<dbReference type="InterPro" id="IPR020846">
    <property type="entry name" value="MFS_dom"/>
</dbReference>
<feature type="transmembrane region" description="Helical" evidence="6">
    <location>
        <begin position="58"/>
        <end position="80"/>
    </location>
</feature>
<dbReference type="GO" id="GO:0005886">
    <property type="term" value="C:plasma membrane"/>
    <property type="evidence" value="ECO:0007669"/>
    <property type="project" value="UniProtKB-SubCell"/>
</dbReference>
<keyword evidence="3 6" id="KW-0812">Transmembrane</keyword>
<reference evidence="9" key="1">
    <citation type="submission" date="2019-03" db="EMBL/GenBank/DDBJ databases">
        <title>Weissella sp. 26KH-42 Genome sequencing.</title>
        <authorList>
            <person name="Heo J."/>
            <person name="Kim S.-J."/>
            <person name="Kim J.-S."/>
            <person name="Hong S.-B."/>
            <person name="Kwon S.-W."/>
        </authorList>
    </citation>
    <scope>NUCLEOTIDE SEQUENCE [LARGE SCALE GENOMIC DNA]</scope>
    <source>
        <strain evidence="9">26KH-42</strain>
    </source>
</reference>
<evidence type="ECO:0000256" key="6">
    <source>
        <dbReference type="SAM" id="Phobius"/>
    </source>
</evidence>
<feature type="transmembrane region" description="Helical" evidence="6">
    <location>
        <begin position="386"/>
        <end position="407"/>
    </location>
</feature>
<gene>
    <name evidence="8" type="ORF">EQG49_11935</name>
</gene>
<dbReference type="KEGG" id="wei:EQG49_11935"/>
<feature type="transmembrane region" description="Helical" evidence="6">
    <location>
        <begin position="267"/>
        <end position="287"/>
    </location>
</feature>
<feature type="transmembrane region" description="Helical" evidence="6">
    <location>
        <begin position="323"/>
        <end position="345"/>
    </location>
</feature>
<feature type="transmembrane region" description="Helical" evidence="6">
    <location>
        <begin position="299"/>
        <end position="317"/>
    </location>
</feature>
<evidence type="ECO:0000259" key="7">
    <source>
        <dbReference type="PROSITE" id="PS50850"/>
    </source>
</evidence>
<dbReference type="Gene3D" id="1.20.1250.20">
    <property type="entry name" value="MFS general substrate transporter like domains"/>
    <property type="match status" value="1"/>
</dbReference>
<evidence type="ECO:0000256" key="5">
    <source>
        <dbReference type="ARBA" id="ARBA00023136"/>
    </source>
</evidence>
<comment type="subcellular location">
    <subcellularLocation>
        <location evidence="1">Cell membrane</location>
        <topology evidence="1">Multi-pass membrane protein</topology>
    </subcellularLocation>
</comment>
<dbReference type="InterPro" id="IPR024671">
    <property type="entry name" value="Atg22-like"/>
</dbReference>
<dbReference type="InterPro" id="IPR036259">
    <property type="entry name" value="MFS_trans_sf"/>
</dbReference>
<dbReference type="Pfam" id="PF11700">
    <property type="entry name" value="ATG22"/>
    <property type="match status" value="2"/>
</dbReference>
<keyword evidence="2" id="KW-0813">Transport</keyword>
<protein>
    <submittedName>
        <fullName evidence="8">MFS transporter</fullName>
    </submittedName>
</protein>
<dbReference type="AlphaFoldDB" id="A0A4P6YWF3"/>
<evidence type="ECO:0000256" key="3">
    <source>
        <dbReference type="ARBA" id="ARBA00022692"/>
    </source>
</evidence>